<accession>F7XWW5</accession>
<organism evidence="1 2">
    <name type="scientific">Midichloria mitochondrii (strain IricVA)</name>
    <dbReference type="NCBI Taxonomy" id="696127"/>
    <lineage>
        <taxon>Bacteria</taxon>
        <taxon>Pseudomonadati</taxon>
        <taxon>Pseudomonadota</taxon>
        <taxon>Alphaproteobacteria</taxon>
        <taxon>Rickettsiales</taxon>
        <taxon>Candidatus Midichloriaceae</taxon>
        <taxon>Candidatus Midichloria</taxon>
    </lineage>
</organism>
<dbReference type="OrthoDB" id="9785707at2"/>
<dbReference type="Gene3D" id="3.40.50.450">
    <property type="match status" value="1"/>
</dbReference>
<dbReference type="Pfam" id="PF21102">
    <property type="entry name" value="DprA_N"/>
    <property type="match status" value="1"/>
</dbReference>
<evidence type="ECO:0000313" key="1">
    <source>
        <dbReference type="EMBL" id="AEI89164.1"/>
    </source>
</evidence>
<keyword evidence="2" id="KW-1185">Reference proteome</keyword>
<name>F7XWW5_MIDMI</name>
<dbReference type="KEGG" id="mmn:midi_00878"/>
<reference evidence="1 2" key="1">
    <citation type="journal article" date="2011" name="Mol. Biol. Evol.">
        <title>Phylogenomic evidence for the presence of a flagellum and cbb3 oxidase in the free-living mitochondrial ancestor.</title>
        <authorList>
            <person name="Sassera D."/>
            <person name="Lo N."/>
            <person name="Epis S."/>
            <person name="D'Auria G."/>
            <person name="Montagna M."/>
            <person name="Comandatore F."/>
            <person name="Horner D."/>
            <person name="Pereto J."/>
            <person name="Luciano A.M."/>
            <person name="Franciosi F."/>
            <person name="Ferri E."/>
            <person name="Crotti E."/>
            <person name="Bazzocchi C."/>
            <person name="Daffonchio D."/>
            <person name="Sacchi L."/>
            <person name="Moya A."/>
            <person name="Latorre A."/>
            <person name="Bandi C."/>
        </authorList>
    </citation>
    <scope>NUCLEOTIDE SEQUENCE [LARGE SCALE GENOMIC DNA]</scope>
    <source>
        <strain evidence="1 2">IricVA</strain>
    </source>
</reference>
<protein>
    <submittedName>
        <fullName evidence="1">DNA processing chain A</fullName>
    </submittedName>
</protein>
<evidence type="ECO:0000313" key="2">
    <source>
        <dbReference type="Proteomes" id="UP000006639"/>
    </source>
</evidence>
<proteinExistence type="predicted"/>
<dbReference type="HOGENOM" id="CLU_2130630_0_0_5"/>
<sequence length="113" mass="12278">MSKFFESVYEEQLKLVSWLKLARTPGVSAKTFFELINIFGSSELALSNLNSMARAGGSKKNLEIPSDAAIELEISQCESYNTSIICAFEGLLTLAEELASNLSSAGCTLLFLD</sequence>
<dbReference type="STRING" id="696127.midi_00878"/>
<dbReference type="AlphaFoldDB" id="F7XWW5"/>
<dbReference type="Proteomes" id="UP000006639">
    <property type="component" value="Chromosome"/>
</dbReference>
<dbReference type="RefSeq" id="WP_013951364.1">
    <property type="nucleotide sequence ID" value="NC_015722.1"/>
</dbReference>
<gene>
    <name evidence="1" type="ordered locus">midi_00878</name>
</gene>
<dbReference type="EMBL" id="CP002130">
    <property type="protein sequence ID" value="AEI89164.1"/>
    <property type="molecule type" value="Genomic_DNA"/>
</dbReference>